<sequence length="247" mass="27256">MKIAVCVDSNGNMAGLYAGASLHLYEREQEALWQLTRQVPINISAEMDIAAVKNVLYTAVAELEGCKILLSTEVRGLLYSILQEEMGFTTWKSKGDLQEQLNQVAQNDPSWVKQLAEAAAEAKRLAEEALASCCGGGGVGGRKKRSSSCSDNATQLPQPECVAEGLYRFDLEGTLAKHEHFNSQQLLIPFLENTRFQELEVLCGHVPRWLNKKLEELSLVAEFEELNGSRAALKIRILPKEVAEAAH</sequence>
<dbReference type="NCBIfam" id="TIGR02940">
    <property type="entry name" value="anfO_nitrog"/>
    <property type="match status" value="1"/>
</dbReference>
<organism evidence="1 2">
    <name type="scientific">Azomonas agilis</name>
    <dbReference type="NCBI Taxonomy" id="116849"/>
    <lineage>
        <taxon>Bacteria</taxon>
        <taxon>Pseudomonadati</taxon>
        <taxon>Pseudomonadota</taxon>
        <taxon>Gammaproteobacteria</taxon>
        <taxon>Pseudomonadales</taxon>
        <taxon>Pseudomonadaceae</taxon>
        <taxon>Azomonas</taxon>
    </lineage>
</organism>
<dbReference type="InterPro" id="IPR014287">
    <property type="entry name" value="Nase_Fe-Fe_AnfO"/>
</dbReference>
<dbReference type="AlphaFoldDB" id="A0A562IYZ5"/>
<evidence type="ECO:0000313" key="1">
    <source>
        <dbReference type="EMBL" id="TWH75804.1"/>
    </source>
</evidence>
<keyword evidence="2" id="KW-1185">Reference proteome</keyword>
<dbReference type="Pfam" id="PF09582">
    <property type="entry name" value="AnfO_nitrog"/>
    <property type="match status" value="1"/>
</dbReference>
<gene>
    <name evidence="1" type="ORF">LX59_01314</name>
</gene>
<dbReference type="Proteomes" id="UP000319627">
    <property type="component" value="Unassembled WGS sequence"/>
</dbReference>
<name>A0A562IYZ5_9GAMM</name>
<comment type="caution">
    <text evidence="1">The sequence shown here is derived from an EMBL/GenBank/DDBJ whole genome shotgun (WGS) entry which is preliminary data.</text>
</comment>
<evidence type="ECO:0000313" key="2">
    <source>
        <dbReference type="Proteomes" id="UP000319627"/>
    </source>
</evidence>
<protein>
    <submittedName>
        <fullName evidence="1">Fe-only nitrogenase accessory protein AnfO</fullName>
    </submittedName>
</protein>
<reference evidence="1 2" key="1">
    <citation type="submission" date="2019-07" db="EMBL/GenBank/DDBJ databases">
        <title>Genomic Encyclopedia of Type Strains, Phase I: the one thousand microbial genomes (KMG-I) project.</title>
        <authorList>
            <person name="Kyrpides N."/>
        </authorList>
    </citation>
    <scope>NUCLEOTIDE SEQUENCE [LARGE SCALE GENOMIC DNA]</scope>
    <source>
        <strain evidence="1 2">DSM 375</strain>
    </source>
</reference>
<accession>A0A562IYZ5</accession>
<proteinExistence type="predicted"/>
<dbReference type="RefSeq" id="WP_144571039.1">
    <property type="nucleotide sequence ID" value="NZ_VLKG01000004.1"/>
</dbReference>
<dbReference type="EMBL" id="VLKG01000004">
    <property type="protein sequence ID" value="TWH75804.1"/>
    <property type="molecule type" value="Genomic_DNA"/>
</dbReference>
<dbReference type="OrthoDB" id="200286at2"/>